<dbReference type="RefSeq" id="WP_010112400.1">
    <property type="nucleotide sequence ID" value="NZ_CP008727.1"/>
</dbReference>
<dbReference type="InterPro" id="IPR018683">
    <property type="entry name" value="DUF2169"/>
</dbReference>
<protein>
    <submittedName>
        <fullName evidence="3">Pentapeptide repeats family protein</fullName>
    </submittedName>
</protein>
<dbReference type="Pfam" id="PF00805">
    <property type="entry name" value="Pentapeptide"/>
    <property type="match status" value="4"/>
</dbReference>
<evidence type="ECO:0000256" key="1">
    <source>
        <dbReference type="SAM" id="Coils"/>
    </source>
</evidence>
<dbReference type="InterPro" id="IPR001646">
    <property type="entry name" value="5peptide_repeat"/>
</dbReference>
<keyword evidence="1" id="KW-0175">Coiled coil</keyword>
<dbReference type="Pfam" id="PF09937">
    <property type="entry name" value="DUF2169"/>
    <property type="match status" value="1"/>
</dbReference>
<dbReference type="Gene3D" id="2.160.20.80">
    <property type="entry name" value="E3 ubiquitin-protein ligase SopA"/>
    <property type="match status" value="3"/>
</dbReference>
<proteinExistence type="predicted"/>
<evidence type="ECO:0000313" key="3">
    <source>
        <dbReference type="EMBL" id="AIO70010.1"/>
    </source>
</evidence>
<dbReference type="InterPro" id="IPR051082">
    <property type="entry name" value="Pentapeptide-BTB/POZ_domain"/>
</dbReference>
<dbReference type="Proteomes" id="UP000029424">
    <property type="component" value="Chromosome 2"/>
</dbReference>
<feature type="domain" description="DUF2169" evidence="2">
    <location>
        <begin position="19"/>
        <end position="294"/>
    </location>
</feature>
<accession>A0AAI8FRH4</accession>
<evidence type="ECO:0000313" key="4">
    <source>
        <dbReference type="Proteomes" id="UP000029424"/>
    </source>
</evidence>
<dbReference type="EMBL" id="CP008727">
    <property type="protein sequence ID" value="AIO70010.1"/>
    <property type="molecule type" value="Genomic_DNA"/>
</dbReference>
<evidence type="ECO:0000259" key="2">
    <source>
        <dbReference type="Pfam" id="PF09937"/>
    </source>
</evidence>
<sequence length="825" mass="91046">MKIIKPFRISPLTRLYRMHGEEHLGVAALMVATLGDDPRLLTDSELWNLAGDELGGYTLDMALPKACPEFLVSGHAYGKYADAPGGGTCEVGIGVAGIEKRLRVSGDRQWDGMRATAPRPFERLALDWAFAYGGAGCEDNPRGRGAERRQGAVRYLPNIEYAHSPMRFPDQRPVPAGFCPIDAAWPQRAGLYGEHDQQWLEEDCPGFPRTLDPRYFNIAPADQQLIALSEFPDGAAYELMHLHPEHALLTGRLPALRARTFVVRTGSETPEEIPMRLTTAWFVPHRERVVMIYHGVTTIRAFDASDVQTLLFGADASAQARPAEWYRQVIEWRTRHEKAALYALRDQDLLPDRYLSPDFPAMSGAVPQDARQRLLRDKLSAFPDAGQIETPRPDQLVEFVERQEAAAEEQRTRLEEMRRDLSSNEAFANAARRGPPASVAIAGDDAAQGAAAPADRSDIRHMQRDADESLRKLYLQSAQHQDAPERLDEAASRPHRERVAAAIAAGLSLEGADLTGVDLAGMDLRGARLSGAMLENADLSGADLSDAALSHAVLARANLRQTGFRNADLTGANLSLANCDQTDFSGANLSDCILERVHLRNCRLNGGIVANTRFSDCRFHAVDFRQATLCNLIFIDQSFEDADFSETTIRKMLLMNCTLANVRFSAASIEGFGIIDARAPGQLRFDRASVIKACFVQQCDIGRADFSSATLKEVNFRETNLRAADFGEARIGSCDFTDACLQGSNFRGAKAEGSYFVRADFAGADLRDTDLIAAYLRGATLDGADLRRANLFRANLSQILTDVDTRWEEAYLHKAMRFPRAEARA</sequence>
<organism evidence="3 4">
    <name type="scientific">Burkholderia oklahomensis</name>
    <dbReference type="NCBI Taxonomy" id="342113"/>
    <lineage>
        <taxon>Bacteria</taxon>
        <taxon>Pseudomonadati</taxon>
        <taxon>Pseudomonadota</taxon>
        <taxon>Betaproteobacteria</taxon>
        <taxon>Burkholderiales</taxon>
        <taxon>Burkholderiaceae</taxon>
        <taxon>Burkholderia</taxon>
        <taxon>pseudomallei group</taxon>
    </lineage>
</organism>
<reference evidence="3 4" key="1">
    <citation type="submission" date="2014-06" db="EMBL/GenBank/DDBJ databases">
        <authorList>
            <person name="Bishop-Lilly K.A."/>
            <person name="Broomall S.M."/>
            <person name="Chain P.S."/>
            <person name="Chertkov O."/>
            <person name="Coyne S.R."/>
            <person name="Daligault H.E."/>
            <person name="Davenport K.W."/>
            <person name="Erkkila T."/>
            <person name="Frey K.G."/>
            <person name="Gibbons H.S."/>
            <person name="Gu W."/>
            <person name="Jaissle J."/>
            <person name="Johnson S.L."/>
            <person name="Koroleva G.I."/>
            <person name="Ladner J.T."/>
            <person name="Lo C.-C."/>
            <person name="Minogue T.D."/>
            <person name="Munk C."/>
            <person name="Palacios G.F."/>
            <person name="Redden C.L."/>
            <person name="Rosenzweig C.N."/>
            <person name="Scholz M.B."/>
            <person name="Teshima H."/>
            <person name="Xu Y."/>
        </authorList>
    </citation>
    <scope>NUCLEOTIDE SEQUENCE [LARGE SCALE GENOMIC DNA]</scope>
    <source>
        <strain evidence="3 4">EO147</strain>
    </source>
</reference>
<feature type="coiled-coil region" evidence="1">
    <location>
        <begin position="397"/>
        <end position="424"/>
    </location>
</feature>
<dbReference type="PANTHER" id="PTHR14136:SF17">
    <property type="entry name" value="BTB_POZ DOMAIN-CONTAINING PROTEIN KCTD9"/>
    <property type="match status" value="1"/>
</dbReference>
<dbReference type="SUPFAM" id="SSF141571">
    <property type="entry name" value="Pentapeptide repeat-like"/>
    <property type="match status" value="3"/>
</dbReference>
<dbReference type="AlphaFoldDB" id="A0AAI8FRH4"/>
<keyword evidence="4" id="KW-1185">Reference proteome</keyword>
<gene>
    <name evidence="3" type="ORF">DM82_4990</name>
</gene>
<name>A0AAI8FRH4_9BURK</name>
<dbReference type="PANTHER" id="PTHR14136">
    <property type="entry name" value="BTB_POZ DOMAIN-CONTAINING PROTEIN KCTD9"/>
    <property type="match status" value="1"/>
</dbReference>
<dbReference type="KEGG" id="bok:DM82_4990"/>